<dbReference type="Gene3D" id="3.40.50.1820">
    <property type="entry name" value="alpha/beta hydrolase"/>
    <property type="match status" value="1"/>
</dbReference>
<dbReference type="Proteomes" id="UP000321548">
    <property type="component" value="Unassembled WGS sequence"/>
</dbReference>
<sequence length="374" mass="41319">MLADLSLPPGIRSRQIPGINGLDMHVLEAGHDDPGRPLLLLLHGFPELAYSWRKIMPALAQAGYHVVAPDQRGYGRTTGWDSDYDGDLAAFSMPSLVRDALALVYALGHRSAAAVIGHDFGSPVAAWCALVRPDVFRAVAMMSAPFAGPPALPFAPADARIHEELAALDPPRKHYQWYYATREADADMWRCPQGLHDFLRAYYHVKSADWPGNRPYPLEAWTAAELAKLPTYYVMDARQDMAAAVAPEMPSREQIAASRWLPDEELRVYSSEYGRTGFQGGLQWYRCAISDRFNAELSLYAGRTIDVPSCFIAGAADWGIRQRPGALEAMQRKACTRMLGCHLVEGAGHWVQQEQPEETARLLLEFVGKAANAG</sequence>
<evidence type="ECO:0000313" key="4">
    <source>
        <dbReference type="Proteomes" id="UP000321548"/>
    </source>
</evidence>
<evidence type="ECO:0000313" key="3">
    <source>
        <dbReference type="EMBL" id="TXL64904.1"/>
    </source>
</evidence>
<dbReference type="PANTHER" id="PTHR43329">
    <property type="entry name" value="EPOXIDE HYDROLASE"/>
    <property type="match status" value="1"/>
</dbReference>
<dbReference type="InterPro" id="IPR000639">
    <property type="entry name" value="Epox_hydrolase-like"/>
</dbReference>
<dbReference type="PRINTS" id="PR00412">
    <property type="entry name" value="EPOXHYDRLASE"/>
</dbReference>
<dbReference type="InterPro" id="IPR000073">
    <property type="entry name" value="AB_hydrolase_1"/>
</dbReference>
<accession>A0A5C8NUQ7</accession>
<dbReference type="InterPro" id="IPR029058">
    <property type="entry name" value="AB_hydrolase_fold"/>
</dbReference>
<dbReference type="OrthoDB" id="2987348at2"/>
<dbReference type="GO" id="GO:0016787">
    <property type="term" value="F:hydrolase activity"/>
    <property type="evidence" value="ECO:0007669"/>
    <property type="project" value="UniProtKB-KW"/>
</dbReference>
<evidence type="ECO:0000256" key="1">
    <source>
        <dbReference type="ARBA" id="ARBA00022801"/>
    </source>
</evidence>
<proteinExistence type="predicted"/>
<organism evidence="3 4">
    <name type="scientific">Zeimonas arvi</name>
    <dbReference type="NCBI Taxonomy" id="2498847"/>
    <lineage>
        <taxon>Bacteria</taxon>
        <taxon>Pseudomonadati</taxon>
        <taxon>Pseudomonadota</taxon>
        <taxon>Betaproteobacteria</taxon>
        <taxon>Burkholderiales</taxon>
        <taxon>Burkholderiaceae</taxon>
        <taxon>Zeimonas</taxon>
    </lineage>
</organism>
<dbReference type="Pfam" id="PF00561">
    <property type="entry name" value="Abhydrolase_1"/>
    <property type="match status" value="1"/>
</dbReference>
<dbReference type="AlphaFoldDB" id="A0A5C8NUQ7"/>
<feature type="domain" description="AB hydrolase-1" evidence="2">
    <location>
        <begin position="37"/>
        <end position="150"/>
    </location>
</feature>
<keyword evidence="4" id="KW-1185">Reference proteome</keyword>
<name>A0A5C8NUQ7_9BURK</name>
<reference evidence="3 4" key="1">
    <citation type="submission" date="2019-06" db="EMBL/GenBank/DDBJ databases">
        <title>Quisquiliibacterium sp. nov., isolated from a maize field.</title>
        <authorList>
            <person name="Lin S.-Y."/>
            <person name="Tsai C.-F."/>
            <person name="Young C.-C."/>
        </authorList>
    </citation>
    <scope>NUCLEOTIDE SEQUENCE [LARGE SCALE GENOMIC DNA]</scope>
    <source>
        <strain evidence="3 4">CC-CFT501</strain>
    </source>
</reference>
<protein>
    <submittedName>
        <fullName evidence="3">Alpha/beta hydrolase</fullName>
    </submittedName>
</protein>
<evidence type="ECO:0000259" key="2">
    <source>
        <dbReference type="Pfam" id="PF00561"/>
    </source>
</evidence>
<gene>
    <name evidence="3" type="ORF">FHP08_13500</name>
</gene>
<dbReference type="EMBL" id="VDUY01000005">
    <property type="protein sequence ID" value="TXL64904.1"/>
    <property type="molecule type" value="Genomic_DNA"/>
</dbReference>
<dbReference type="RefSeq" id="WP_147705153.1">
    <property type="nucleotide sequence ID" value="NZ_VDUY01000005.1"/>
</dbReference>
<dbReference type="SUPFAM" id="SSF53474">
    <property type="entry name" value="alpha/beta-Hydrolases"/>
    <property type="match status" value="1"/>
</dbReference>
<keyword evidence="1 3" id="KW-0378">Hydrolase</keyword>
<comment type="caution">
    <text evidence="3">The sequence shown here is derived from an EMBL/GenBank/DDBJ whole genome shotgun (WGS) entry which is preliminary data.</text>
</comment>